<dbReference type="RefSeq" id="WP_130598652.1">
    <property type="nucleotide sequence ID" value="NZ_CP036200.1"/>
</dbReference>
<proteinExistence type="predicted"/>
<sequence>MRIKLAEVTEQDLAVFYQHQQDPEACKMADFPSRERQAFFEHWRTKVLGSELAVARSIWIKSDSPELGETSFKQGGSPERDASPEQVSKSEVLPHWQLVGNIVSWQVPIEVGSPMIAGQKLQLASEHYTGYWIGREFWGKGIATRALNTFLHQHSPRPLLAWVAEHNTGSIKVLERNGFKQIDPIDFGFEAEQGMLLLMLEAES</sequence>
<organism evidence="3 4">
    <name type="scientific">Shewanella maritima</name>
    <dbReference type="NCBI Taxonomy" id="2520507"/>
    <lineage>
        <taxon>Bacteria</taxon>
        <taxon>Pseudomonadati</taxon>
        <taxon>Pseudomonadota</taxon>
        <taxon>Gammaproteobacteria</taxon>
        <taxon>Alteromonadales</taxon>
        <taxon>Shewanellaceae</taxon>
        <taxon>Shewanella</taxon>
    </lineage>
</organism>
<dbReference type="PANTHER" id="PTHR43328:SF1">
    <property type="entry name" value="N-ACETYLTRANSFERASE DOMAIN-CONTAINING PROTEIN"/>
    <property type="match status" value="1"/>
</dbReference>
<dbReference type="GO" id="GO:0016747">
    <property type="term" value="F:acyltransferase activity, transferring groups other than amino-acyl groups"/>
    <property type="evidence" value="ECO:0007669"/>
    <property type="project" value="InterPro"/>
</dbReference>
<dbReference type="Pfam" id="PF13302">
    <property type="entry name" value="Acetyltransf_3"/>
    <property type="match status" value="1"/>
</dbReference>
<evidence type="ECO:0000313" key="3">
    <source>
        <dbReference type="EMBL" id="QBF82481.1"/>
    </source>
</evidence>
<dbReference type="EMBL" id="CP036200">
    <property type="protein sequence ID" value="QBF82481.1"/>
    <property type="molecule type" value="Genomic_DNA"/>
</dbReference>
<dbReference type="PROSITE" id="PS51186">
    <property type="entry name" value="GNAT"/>
    <property type="match status" value="1"/>
</dbReference>
<name>A0A411PG02_9GAMM</name>
<feature type="domain" description="N-acetyltransferase" evidence="2">
    <location>
        <begin position="62"/>
        <end position="203"/>
    </location>
</feature>
<keyword evidence="3" id="KW-0808">Transferase</keyword>
<accession>A0A411PG02</accession>
<keyword evidence="4" id="KW-1185">Reference proteome</keyword>
<dbReference type="KEGG" id="smai:EXU30_07040"/>
<dbReference type="OrthoDB" id="9801656at2"/>
<dbReference type="InterPro" id="IPR000182">
    <property type="entry name" value="GNAT_dom"/>
</dbReference>
<evidence type="ECO:0000259" key="2">
    <source>
        <dbReference type="PROSITE" id="PS51186"/>
    </source>
</evidence>
<dbReference type="InterPro" id="IPR016181">
    <property type="entry name" value="Acyl_CoA_acyltransferase"/>
</dbReference>
<dbReference type="AlphaFoldDB" id="A0A411PG02"/>
<reference evidence="3 4" key="1">
    <citation type="submission" date="2019-02" db="EMBL/GenBank/DDBJ databases">
        <title>Shewanella sp. D4-2 isolated from Dokdo Island.</title>
        <authorList>
            <person name="Baek K."/>
        </authorList>
    </citation>
    <scope>NUCLEOTIDE SEQUENCE [LARGE SCALE GENOMIC DNA]</scope>
    <source>
        <strain evidence="3 4">D4-2</strain>
    </source>
</reference>
<dbReference type="Proteomes" id="UP000291106">
    <property type="component" value="Chromosome"/>
</dbReference>
<dbReference type="Gene3D" id="3.40.630.30">
    <property type="match status" value="1"/>
</dbReference>
<dbReference type="PANTHER" id="PTHR43328">
    <property type="entry name" value="ACETYLTRANSFERASE-RELATED"/>
    <property type="match status" value="1"/>
</dbReference>
<dbReference type="SUPFAM" id="SSF55729">
    <property type="entry name" value="Acyl-CoA N-acyltransferases (Nat)"/>
    <property type="match status" value="1"/>
</dbReference>
<evidence type="ECO:0000313" key="4">
    <source>
        <dbReference type="Proteomes" id="UP000291106"/>
    </source>
</evidence>
<feature type="region of interest" description="Disordered" evidence="1">
    <location>
        <begin position="67"/>
        <end position="87"/>
    </location>
</feature>
<evidence type="ECO:0000256" key="1">
    <source>
        <dbReference type="SAM" id="MobiDB-lite"/>
    </source>
</evidence>
<protein>
    <submittedName>
        <fullName evidence="3">N-acetyltransferase</fullName>
    </submittedName>
</protein>
<gene>
    <name evidence="3" type="ORF">EXU30_07040</name>
</gene>